<gene>
    <name evidence="2" type="ORF">SAMEA4029009_CIC11G00000002604</name>
</gene>
<sequence length="61" mass="6362">MTGRSYDAGGWEVGGVAMHPYTERRPFSPKSVGKVGNSGPQSSIPQDSAIRHGTCPSTTIG</sequence>
<accession>A0A1L0DU67</accession>
<reference evidence="2 3" key="1">
    <citation type="submission" date="2016-10" db="EMBL/GenBank/DDBJ databases">
        <authorList>
            <person name="de Groot N.N."/>
        </authorList>
    </citation>
    <scope>NUCLEOTIDE SEQUENCE [LARGE SCALE GENOMIC DNA]</scope>
    <source>
        <strain evidence="2 3">PYCC 4715</strain>
    </source>
</reference>
<dbReference type="EMBL" id="LT635767">
    <property type="protein sequence ID" value="SGZ55886.1"/>
    <property type="molecule type" value="Genomic_DNA"/>
</dbReference>
<dbReference type="AlphaFoldDB" id="A0A1L0DU67"/>
<evidence type="ECO:0000256" key="1">
    <source>
        <dbReference type="SAM" id="MobiDB-lite"/>
    </source>
</evidence>
<evidence type="ECO:0000313" key="2">
    <source>
        <dbReference type="EMBL" id="SGZ55886.1"/>
    </source>
</evidence>
<name>A0A1L0DU67_9ASCO</name>
<dbReference type="Proteomes" id="UP000182259">
    <property type="component" value="Chromosome IV"/>
</dbReference>
<organism evidence="2 3">
    <name type="scientific">Sungouiella intermedia</name>
    <dbReference type="NCBI Taxonomy" id="45354"/>
    <lineage>
        <taxon>Eukaryota</taxon>
        <taxon>Fungi</taxon>
        <taxon>Dikarya</taxon>
        <taxon>Ascomycota</taxon>
        <taxon>Saccharomycotina</taxon>
        <taxon>Pichiomycetes</taxon>
        <taxon>Metschnikowiaceae</taxon>
        <taxon>Sungouiella</taxon>
    </lineage>
</organism>
<feature type="region of interest" description="Disordered" evidence="1">
    <location>
        <begin position="1"/>
        <end position="61"/>
    </location>
</feature>
<evidence type="ECO:0000313" key="3">
    <source>
        <dbReference type="Proteomes" id="UP000182259"/>
    </source>
</evidence>
<protein>
    <submittedName>
        <fullName evidence="2">CIC11C00000002604</fullName>
    </submittedName>
</protein>
<proteinExistence type="predicted"/>